<dbReference type="PROSITE" id="PS50835">
    <property type="entry name" value="IG_LIKE"/>
    <property type="match status" value="1"/>
</dbReference>
<dbReference type="FunFam" id="2.60.40.10:FF:000437">
    <property type="entry name" value="Beat-IIIc, isoform A"/>
    <property type="match status" value="1"/>
</dbReference>
<accession>A0A1B0DRA7</accession>
<dbReference type="Proteomes" id="UP000092462">
    <property type="component" value="Unassembled WGS sequence"/>
</dbReference>
<evidence type="ECO:0000313" key="1">
    <source>
        <dbReference type="EnsemblMetazoa" id="PPAI011090-PA"/>
    </source>
</evidence>
<evidence type="ECO:0000313" key="2">
    <source>
        <dbReference type="Proteomes" id="UP000092462"/>
    </source>
</evidence>
<sequence length="117" mass="13737">MKEVTRRHHSHHFLNYDDEVADDSGRETLYSVKWYKDNEEFYRFVPRASPPQHSYKVDGIKVAHEHSNSSRVSLRNVNIKSSGLYRCEVSGEAPNFSSVQGEGYMEIVWDDHFSLWE</sequence>
<dbReference type="EMBL" id="AJVK01019801">
    <property type="status" value="NOT_ANNOTATED_CDS"/>
    <property type="molecule type" value="Genomic_DNA"/>
</dbReference>
<dbReference type="Gene3D" id="2.60.40.10">
    <property type="entry name" value="Immunoglobulins"/>
    <property type="match status" value="1"/>
</dbReference>
<keyword evidence="2" id="KW-1185">Reference proteome</keyword>
<dbReference type="InterPro" id="IPR013783">
    <property type="entry name" value="Ig-like_fold"/>
</dbReference>
<dbReference type="VEuPathDB" id="VectorBase:PPAPM1_012607"/>
<dbReference type="EnsemblMetazoa" id="PPAI011090-RA">
    <property type="protein sequence ID" value="PPAI011090-PA"/>
    <property type="gene ID" value="PPAI011090"/>
</dbReference>
<dbReference type="AlphaFoldDB" id="A0A1B0DRA7"/>
<dbReference type="VEuPathDB" id="VectorBase:PPAI011090"/>
<dbReference type="PANTHER" id="PTHR21261:SF14">
    <property type="entry name" value="BEATEN PATH IV, ISOFORM B"/>
    <property type="match status" value="1"/>
</dbReference>
<dbReference type="PANTHER" id="PTHR21261">
    <property type="entry name" value="BEAT PROTEIN"/>
    <property type="match status" value="1"/>
</dbReference>
<name>A0A1B0DRA7_PHLPP</name>
<dbReference type="InterPro" id="IPR036179">
    <property type="entry name" value="Ig-like_dom_sf"/>
</dbReference>
<proteinExistence type="predicted"/>
<protein>
    <submittedName>
        <fullName evidence="1">Uncharacterized protein</fullName>
    </submittedName>
</protein>
<dbReference type="SUPFAM" id="SSF48726">
    <property type="entry name" value="Immunoglobulin"/>
    <property type="match status" value="1"/>
</dbReference>
<dbReference type="InterPro" id="IPR007110">
    <property type="entry name" value="Ig-like_dom"/>
</dbReference>
<reference evidence="1" key="1">
    <citation type="submission" date="2022-08" db="UniProtKB">
        <authorList>
            <consortium name="EnsemblMetazoa"/>
        </authorList>
    </citation>
    <scope>IDENTIFICATION</scope>
    <source>
        <strain evidence="1">Israel</strain>
    </source>
</reference>
<organism evidence="1 2">
    <name type="scientific">Phlebotomus papatasi</name>
    <name type="common">Sandfly</name>
    <dbReference type="NCBI Taxonomy" id="29031"/>
    <lineage>
        <taxon>Eukaryota</taxon>
        <taxon>Metazoa</taxon>
        <taxon>Ecdysozoa</taxon>
        <taxon>Arthropoda</taxon>
        <taxon>Hexapoda</taxon>
        <taxon>Insecta</taxon>
        <taxon>Pterygota</taxon>
        <taxon>Neoptera</taxon>
        <taxon>Endopterygota</taxon>
        <taxon>Diptera</taxon>
        <taxon>Nematocera</taxon>
        <taxon>Psychodoidea</taxon>
        <taxon>Psychodidae</taxon>
        <taxon>Phlebotomus</taxon>
        <taxon>Phlebotomus</taxon>
    </lineage>
</organism>